<proteinExistence type="predicted"/>
<gene>
    <name evidence="2" type="ORF">HQQ74_00710</name>
</gene>
<dbReference type="Pfam" id="PF13360">
    <property type="entry name" value="PQQ_2"/>
    <property type="match status" value="1"/>
</dbReference>
<evidence type="ECO:0000313" key="3">
    <source>
        <dbReference type="Proteomes" id="UP000737555"/>
    </source>
</evidence>
<dbReference type="InterPro" id="IPR011047">
    <property type="entry name" value="Quinoprotein_ADH-like_sf"/>
</dbReference>
<dbReference type="InterPro" id="IPR002372">
    <property type="entry name" value="PQQ_rpt_dom"/>
</dbReference>
<dbReference type="Proteomes" id="UP000737555">
    <property type="component" value="Unassembled WGS sequence"/>
</dbReference>
<dbReference type="PANTHER" id="PTHR42754:SF1">
    <property type="entry name" value="LIPOPROTEIN"/>
    <property type="match status" value="1"/>
</dbReference>
<sequence length="420" mass="43592">MFFACRTTPIIDSMTGRNRYFRSSPIRVIMAALLIVALLPAAAVSAAETAPPVAWNVTFSPEENSKFDAVANTADGGYIALGSALTKVIGGRGDLLLVKTDGQGNEVWTQRLPDIEAASVAETADGGYIVGGYNISAAASGEDLAYQGTSFLIRTDADGKEIWRQVLPGEKVSAVRPTADGGYAVIGWLWNPPGSADDTTAVITKTDANGTPTWNRTFPAAAANTGVVTADGGYIIGGTKSPFTYDIGDAFLIRLDADGNTLWHKNYAVPVIFDVKETADGGFVYSANYWYGLVDAKGDEVWLRNMEGLAGYAVLLRPAGGYVIAGKDIRSGEGFALGTDADGAVQWRTTLPDTGVYAATGAPGGGYTLAGIRFLSPVSSAAWLANLEETATPTPATPGFGAAAAGAALLLLVAVGGRRG</sequence>
<dbReference type="EMBL" id="JABMJE010000005">
    <property type="protein sequence ID" value="NQS77231.1"/>
    <property type="molecule type" value="Genomic_DNA"/>
</dbReference>
<organism evidence="2 3">
    <name type="scientific">Methanoculleus bourgensis</name>
    <dbReference type="NCBI Taxonomy" id="83986"/>
    <lineage>
        <taxon>Archaea</taxon>
        <taxon>Methanobacteriati</taxon>
        <taxon>Methanobacteriota</taxon>
        <taxon>Stenosarchaea group</taxon>
        <taxon>Methanomicrobia</taxon>
        <taxon>Methanomicrobiales</taxon>
        <taxon>Methanomicrobiaceae</taxon>
        <taxon>Methanoculleus</taxon>
    </lineage>
</organism>
<dbReference type="AlphaFoldDB" id="A0A8T7GYM5"/>
<comment type="caution">
    <text evidence="2">The sequence shown here is derived from an EMBL/GenBank/DDBJ whole genome shotgun (WGS) entry which is preliminary data.</text>
</comment>
<dbReference type="SUPFAM" id="SSF50998">
    <property type="entry name" value="Quinoprotein alcohol dehydrogenase-like"/>
    <property type="match status" value="1"/>
</dbReference>
<evidence type="ECO:0000259" key="1">
    <source>
        <dbReference type="Pfam" id="PF13360"/>
    </source>
</evidence>
<accession>A0A8T7GYM5</accession>
<dbReference type="PANTHER" id="PTHR42754">
    <property type="entry name" value="ENDOGLUCANASE"/>
    <property type="match status" value="1"/>
</dbReference>
<protein>
    <recommendedName>
        <fullName evidence="1">Pyrrolo-quinoline quinone repeat domain-containing protein</fullName>
    </recommendedName>
</protein>
<evidence type="ECO:0000313" key="2">
    <source>
        <dbReference type="EMBL" id="NQS77231.1"/>
    </source>
</evidence>
<name>A0A8T7GYM5_9EURY</name>
<reference evidence="2" key="1">
    <citation type="submission" date="2020-05" db="EMBL/GenBank/DDBJ databases">
        <title>The first insight into the ecology of ammonia-tolerant syntrophic propionate oxidizing bacteria.</title>
        <authorList>
            <person name="Singh A."/>
            <person name="Schnurer A."/>
            <person name="Westerholm M."/>
        </authorList>
    </citation>
    <scope>NUCLEOTIDE SEQUENCE</scope>
    <source>
        <strain evidence="2">MAG54</strain>
    </source>
</reference>
<feature type="domain" description="Pyrrolo-quinoline quinone repeat" evidence="1">
    <location>
        <begin position="155"/>
        <end position="265"/>
    </location>
</feature>